<evidence type="ECO:0000313" key="1">
    <source>
        <dbReference type="EMBL" id="KAF7400423.1"/>
    </source>
</evidence>
<evidence type="ECO:0000313" key="2">
    <source>
        <dbReference type="Proteomes" id="UP000614350"/>
    </source>
</evidence>
<dbReference type="PANTHER" id="PTHR16356">
    <property type="entry name" value="TRANSMEMBRANE AND COILED-COIL DOMAIN-CONTAINING PROTEIN 6 TMCO6"/>
    <property type="match status" value="1"/>
</dbReference>
<organism evidence="1 2">
    <name type="scientific">Vespula vulgaris</name>
    <name type="common">Yellow jacket</name>
    <name type="synonym">Wasp</name>
    <dbReference type="NCBI Taxonomy" id="7454"/>
    <lineage>
        <taxon>Eukaryota</taxon>
        <taxon>Metazoa</taxon>
        <taxon>Ecdysozoa</taxon>
        <taxon>Arthropoda</taxon>
        <taxon>Hexapoda</taxon>
        <taxon>Insecta</taxon>
        <taxon>Pterygota</taxon>
        <taxon>Neoptera</taxon>
        <taxon>Endopterygota</taxon>
        <taxon>Hymenoptera</taxon>
        <taxon>Apocrita</taxon>
        <taxon>Aculeata</taxon>
        <taxon>Vespoidea</taxon>
        <taxon>Vespidae</taxon>
        <taxon>Vespinae</taxon>
        <taxon>Vespula</taxon>
    </lineage>
</organism>
<dbReference type="AlphaFoldDB" id="A0A834K5H4"/>
<sequence>MEVIRERLREAINIDRKEQRAIVVNKNRPALGECIENVSYSSVFVTEMAKKLKKKTLNINDYRRLQNALIQSELNIETLLKVDNILFALARDISGNNPISQLNATNCCCNIALGNTKACTAVAKHISPYIITECESLNRPLLEVCLWTIGNLSSGSKKAFEILHAQKCLQYIIILMHECDNNILPSVIYAALHYIYSGFSSITETELVELAEACKNKNLLEKNSDTLWLLALLSSNIACSKSLYYVLPSIVDFLHQSASNNFSNTTLIAACLRILANVLSNASEEIVNIFLKNPKYSHLDVQILFRGLLSHYHKYIRKETIWLLGNLYNHASSNINQTIQDIISFLPPLEEIIASTMG</sequence>
<keyword evidence="2" id="KW-1185">Reference proteome</keyword>
<reference evidence="1" key="1">
    <citation type="journal article" date="2020" name="G3 (Bethesda)">
        <title>High-Quality Assemblies for Three Invasive Social Wasps from the &lt;i&gt;Vespula&lt;/i&gt; Genus.</title>
        <authorList>
            <person name="Harrop T.W.R."/>
            <person name="Guhlin J."/>
            <person name="McLaughlin G.M."/>
            <person name="Permina E."/>
            <person name="Stockwell P."/>
            <person name="Gilligan J."/>
            <person name="Le Lec M.F."/>
            <person name="Gruber M.A.M."/>
            <person name="Quinn O."/>
            <person name="Lovegrove M."/>
            <person name="Duncan E.J."/>
            <person name="Remnant E.J."/>
            <person name="Van Eeckhoven J."/>
            <person name="Graham B."/>
            <person name="Knapp R.A."/>
            <person name="Langford K.W."/>
            <person name="Kronenberg Z."/>
            <person name="Press M.O."/>
            <person name="Eacker S.M."/>
            <person name="Wilson-Rankin E.E."/>
            <person name="Purcell J."/>
            <person name="Lester P.J."/>
            <person name="Dearden P.K."/>
        </authorList>
    </citation>
    <scope>NUCLEOTIDE SEQUENCE</scope>
    <source>
        <strain evidence="1">Marl-1</strain>
    </source>
</reference>
<dbReference type="EMBL" id="JACSEA010000005">
    <property type="protein sequence ID" value="KAF7400423.1"/>
    <property type="molecule type" value="Genomic_DNA"/>
</dbReference>
<dbReference type="InterPro" id="IPR016024">
    <property type="entry name" value="ARM-type_fold"/>
</dbReference>
<dbReference type="InterPro" id="IPR011989">
    <property type="entry name" value="ARM-like"/>
</dbReference>
<gene>
    <name evidence="1" type="ORF">HZH66_005607</name>
</gene>
<dbReference type="Gene3D" id="1.25.10.10">
    <property type="entry name" value="Leucine-rich Repeat Variant"/>
    <property type="match status" value="1"/>
</dbReference>
<proteinExistence type="predicted"/>
<dbReference type="SUPFAM" id="SSF48371">
    <property type="entry name" value="ARM repeat"/>
    <property type="match status" value="1"/>
</dbReference>
<accession>A0A834K5H4</accession>
<protein>
    <submittedName>
        <fullName evidence="1">Uncharacterized protein</fullName>
    </submittedName>
</protein>
<name>A0A834K5H4_VESVU</name>
<dbReference type="PANTHER" id="PTHR16356:SF1">
    <property type="entry name" value="TRANSMEMBRANE AND COILED-COIL DOMAIN-CONTAINING PROTEIN 6"/>
    <property type="match status" value="1"/>
</dbReference>
<dbReference type="Proteomes" id="UP000614350">
    <property type="component" value="Unassembled WGS sequence"/>
</dbReference>
<comment type="caution">
    <text evidence="1">The sequence shown here is derived from an EMBL/GenBank/DDBJ whole genome shotgun (WGS) entry which is preliminary data.</text>
</comment>